<dbReference type="AlphaFoldDB" id="A0A401TZ90"/>
<feature type="region of interest" description="Disordered" evidence="1">
    <location>
        <begin position="1"/>
        <end position="86"/>
    </location>
</feature>
<evidence type="ECO:0000313" key="2">
    <source>
        <dbReference type="EMBL" id="GCC47945.1"/>
    </source>
</evidence>
<comment type="caution">
    <text evidence="2">The sequence shown here is derived from an EMBL/GenBank/DDBJ whole genome shotgun (WGS) entry which is preliminary data.</text>
</comment>
<reference evidence="2 3" key="1">
    <citation type="journal article" date="2018" name="Nat. Ecol. Evol.">
        <title>Shark genomes provide insights into elasmobranch evolution and the origin of vertebrates.</title>
        <authorList>
            <person name="Hara Y"/>
            <person name="Yamaguchi K"/>
            <person name="Onimaru K"/>
            <person name="Kadota M"/>
            <person name="Koyanagi M"/>
            <person name="Keeley SD"/>
            <person name="Tatsumi K"/>
            <person name="Tanaka K"/>
            <person name="Motone F"/>
            <person name="Kageyama Y"/>
            <person name="Nozu R"/>
            <person name="Adachi N"/>
            <person name="Nishimura O"/>
            <person name="Nakagawa R"/>
            <person name="Tanegashima C"/>
            <person name="Kiyatake I"/>
            <person name="Matsumoto R"/>
            <person name="Murakumo K"/>
            <person name="Nishida K"/>
            <person name="Terakita A"/>
            <person name="Kuratani S"/>
            <person name="Sato K"/>
            <person name="Hyodo S Kuraku.S."/>
        </authorList>
    </citation>
    <scope>NUCLEOTIDE SEQUENCE [LARGE SCALE GENOMIC DNA]</scope>
</reference>
<organism evidence="2 3">
    <name type="scientific">Chiloscyllium punctatum</name>
    <name type="common">Brownbanded bambooshark</name>
    <name type="synonym">Hemiscyllium punctatum</name>
    <dbReference type="NCBI Taxonomy" id="137246"/>
    <lineage>
        <taxon>Eukaryota</taxon>
        <taxon>Metazoa</taxon>
        <taxon>Chordata</taxon>
        <taxon>Craniata</taxon>
        <taxon>Vertebrata</taxon>
        <taxon>Chondrichthyes</taxon>
        <taxon>Elasmobranchii</taxon>
        <taxon>Galeomorphii</taxon>
        <taxon>Galeoidea</taxon>
        <taxon>Orectolobiformes</taxon>
        <taxon>Hemiscylliidae</taxon>
        <taxon>Chiloscyllium</taxon>
    </lineage>
</organism>
<dbReference type="Proteomes" id="UP000287033">
    <property type="component" value="Unassembled WGS sequence"/>
</dbReference>
<evidence type="ECO:0000256" key="1">
    <source>
        <dbReference type="SAM" id="MobiDB-lite"/>
    </source>
</evidence>
<feature type="non-terminal residue" evidence="2">
    <location>
        <position position="1"/>
    </location>
</feature>
<proteinExistence type="predicted"/>
<dbReference type="EMBL" id="BEZZ01228703">
    <property type="protein sequence ID" value="GCC47945.1"/>
    <property type="molecule type" value="Genomic_DNA"/>
</dbReference>
<evidence type="ECO:0000313" key="3">
    <source>
        <dbReference type="Proteomes" id="UP000287033"/>
    </source>
</evidence>
<feature type="region of interest" description="Disordered" evidence="1">
    <location>
        <begin position="159"/>
        <end position="198"/>
    </location>
</feature>
<feature type="compositionally biased region" description="Basic and acidic residues" evidence="1">
    <location>
        <begin position="8"/>
        <end position="84"/>
    </location>
</feature>
<name>A0A401TZ90_CHIPU</name>
<protein>
    <submittedName>
        <fullName evidence="2">Uncharacterized protein</fullName>
    </submittedName>
</protein>
<keyword evidence="3" id="KW-1185">Reference proteome</keyword>
<sequence length="198" mass="22010">AEVIPAGVDREDRRHPQQHDADQGGCREHLLARLAGDQKADRDQLDRRLPFRKLGDGNADPEPREIFAQARDQDLAAQDHDRRPQRPAVDRIVGGQHQEAGGHQQLVGDRIEHPAERGLLVPHPGVIAVEIVGDPRRDEHGKRHPAQPQRAVQDRLPVDAADHHRNGGNPGVGQDIREGHGLGLSPGRSDVHPFYQYR</sequence>
<accession>A0A401TZ90</accession>
<gene>
    <name evidence="2" type="ORF">chiPu_0032148</name>
</gene>